<feature type="non-terminal residue" evidence="2">
    <location>
        <position position="1"/>
    </location>
</feature>
<evidence type="ECO:0000313" key="2">
    <source>
        <dbReference type="EMBL" id="EUN26540.1"/>
    </source>
</evidence>
<name>W7EKX2_BIPV3</name>
<dbReference type="AlphaFoldDB" id="W7EKX2"/>
<sequence>SLQMSHGPSCPRLKPPLSPSQTSAYRCRIVIFSLCILHPCPFCCQQTRLWCIWPPPSRNSANLAVLSATASPASLLLLRLPWLQKTTLLFRFGSRHPPLPCCCHSFLRSPTLLPWRPPSHMPCHRPRLCGHLYASRYSTAERYIWCHGHPKPTWPGCQHPRAPRPATPFACL</sequence>
<dbReference type="HOGENOM" id="CLU_1558947_0_0_1"/>
<accession>W7EKX2</accession>
<dbReference type="Proteomes" id="UP000054337">
    <property type="component" value="Unassembled WGS sequence"/>
</dbReference>
<feature type="region of interest" description="Disordered" evidence="1">
    <location>
        <begin position="1"/>
        <end position="20"/>
    </location>
</feature>
<protein>
    <submittedName>
        <fullName evidence="2">Uncharacterized protein</fullName>
    </submittedName>
</protein>
<dbReference type="EMBL" id="KI968738">
    <property type="protein sequence ID" value="EUN26540.1"/>
    <property type="molecule type" value="Genomic_DNA"/>
</dbReference>
<reference evidence="2 3" key="1">
    <citation type="journal article" date="2013" name="PLoS Genet.">
        <title>Comparative genome structure, secondary metabolite, and effector coding capacity across Cochliobolus pathogens.</title>
        <authorList>
            <person name="Condon B.J."/>
            <person name="Leng Y."/>
            <person name="Wu D."/>
            <person name="Bushley K.E."/>
            <person name="Ohm R.A."/>
            <person name="Otillar R."/>
            <person name="Martin J."/>
            <person name="Schackwitz W."/>
            <person name="Grimwood J."/>
            <person name="MohdZainudin N."/>
            <person name="Xue C."/>
            <person name="Wang R."/>
            <person name="Manning V.A."/>
            <person name="Dhillon B."/>
            <person name="Tu Z.J."/>
            <person name="Steffenson B.J."/>
            <person name="Salamov A."/>
            <person name="Sun H."/>
            <person name="Lowry S."/>
            <person name="LaButti K."/>
            <person name="Han J."/>
            <person name="Copeland A."/>
            <person name="Lindquist E."/>
            <person name="Barry K."/>
            <person name="Schmutz J."/>
            <person name="Baker S.E."/>
            <person name="Ciuffetti L.M."/>
            <person name="Grigoriev I.V."/>
            <person name="Zhong S."/>
            <person name="Turgeon B.G."/>
        </authorList>
    </citation>
    <scope>NUCLEOTIDE SEQUENCE [LARGE SCALE GENOMIC DNA]</scope>
    <source>
        <strain evidence="2 3">FI3</strain>
    </source>
</reference>
<dbReference type="GeneID" id="26248066"/>
<evidence type="ECO:0000256" key="1">
    <source>
        <dbReference type="SAM" id="MobiDB-lite"/>
    </source>
</evidence>
<evidence type="ECO:0000313" key="3">
    <source>
        <dbReference type="Proteomes" id="UP000054337"/>
    </source>
</evidence>
<organism evidence="2 3">
    <name type="scientific">Bipolaris victoriae (strain FI3)</name>
    <name type="common">Victoria blight of oats agent</name>
    <name type="synonym">Cochliobolus victoriae</name>
    <dbReference type="NCBI Taxonomy" id="930091"/>
    <lineage>
        <taxon>Eukaryota</taxon>
        <taxon>Fungi</taxon>
        <taxon>Dikarya</taxon>
        <taxon>Ascomycota</taxon>
        <taxon>Pezizomycotina</taxon>
        <taxon>Dothideomycetes</taxon>
        <taxon>Pleosporomycetidae</taxon>
        <taxon>Pleosporales</taxon>
        <taxon>Pleosporineae</taxon>
        <taxon>Pleosporaceae</taxon>
        <taxon>Bipolaris</taxon>
    </lineage>
</organism>
<dbReference type="RefSeq" id="XP_014556125.1">
    <property type="nucleotide sequence ID" value="XM_014700639.1"/>
</dbReference>
<gene>
    <name evidence="2" type="ORF">COCVIDRAFT_100563</name>
</gene>
<proteinExistence type="predicted"/>
<keyword evidence="3" id="KW-1185">Reference proteome</keyword>
<dbReference type="OrthoDB" id="10343621at2759"/>